<gene>
    <name evidence="2" type="ORF">GCM10008995_14010</name>
</gene>
<protein>
    <submittedName>
        <fullName evidence="2">Protein gvpH 1</fullName>
    </submittedName>
</protein>
<dbReference type="EMBL" id="BMOC01000007">
    <property type="protein sequence ID" value="GGJ05385.1"/>
    <property type="molecule type" value="Genomic_DNA"/>
</dbReference>
<feature type="compositionally biased region" description="Polar residues" evidence="1">
    <location>
        <begin position="73"/>
        <end position="85"/>
    </location>
</feature>
<feature type="compositionally biased region" description="Basic and acidic residues" evidence="1">
    <location>
        <begin position="1"/>
        <end position="17"/>
    </location>
</feature>
<evidence type="ECO:0000256" key="1">
    <source>
        <dbReference type="SAM" id="MobiDB-lite"/>
    </source>
</evidence>
<dbReference type="OrthoDB" id="350991at2157"/>
<name>A0A830ESF0_9EURY</name>
<organism evidence="2 3">
    <name type="scientific">Halobellus salinus</name>
    <dbReference type="NCBI Taxonomy" id="931585"/>
    <lineage>
        <taxon>Archaea</taxon>
        <taxon>Methanobacteriati</taxon>
        <taxon>Methanobacteriota</taxon>
        <taxon>Stenosarchaea group</taxon>
        <taxon>Halobacteria</taxon>
        <taxon>Halobacteriales</taxon>
        <taxon>Haloferacaceae</taxon>
        <taxon>Halobellus</taxon>
    </lineage>
</organism>
<keyword evidence="3" id="KW-1185">Reference proteome</keyword>
<accession>A0A830ESF0</accession>
<comment type="caution">
    <text evidence="2">The sequence shown here is derived from an EMBL/GenBank/DDBJ whole genome shotgun (WGS) entry which is preliminary data.</text>
</comment>
<dbReference type="RefSeq" id="WP_188786678.1">
    <property type="nucleotide sequence ID" value="NZ_BMOC01000007.1"/>
</dbReference>
<reference evidence="2" key="1">
    <citation type="journal article" date="2014" name="Int. J. Syst. Evol. Microbiol.">
        <title>Complete genome sequence of Corynebacterium casei LMG S-19264T (=DSM 44701T), isolated from a smear-ripened cheese.</title>
        <authorList>
            <consortium name="US DOE Joint Genome Institute (JGI-PGF)"/>
            <person name="Walter F."/>
            <person name="Albersmeier A."/>
            <person name="Kalinowski J."/>
            <person name="Ruckert C."/>
        </authorList>
    </citation>
    <scope>NUCLEOTIDE SEQUENCE</scope>
    <source>
        <strain evidence="2">JCM 14359</strain>
    </source>
</reference>
<dbReference type="Pfam" id="PF05455">
    <property type="entry name" value="GvpH"/>
    <property type="match status" value="1"/>
</dbReference>
<evidence type="ECO:0000313" key="3">
    <source>
        <dbReference type="Proteomes" id="UP000653099"/>
    </source>
</evidence>
<dbReference type="InterPro" id="IPR008633">
    <property type="entry name" value="GvpH"/>
</dbReference>
<feature type="region of interest" description="Disordered" evidence="1">
    <location>
        <begin position="39"/>
        <end position="110"/>
    </location>
</feature>
<dbReference type="AlphaFoldDB" id="A0A830ESF0"/>
<proteinExistence type="predicted"/>
<feature type="region of interest" description="Disordered" evidence="1">
    <location>
        <begin position="1"/>
        <end position="27"/>
    </location>
</feature>
<reference evidence="2" key="2">
    <citation type="submission" date="2020-09" db="EMBL/GenBank/DDBJ databases">
        <authorList>
            <person name="Sun Q."/>
            <person name="Ohkuma M."/>
        </authorList>
    </citation>
    <scope>NUCLEOTIDE SEQUENCE</scope>
    <source>
        <strain evidence="2">JCM 14359</strain>
    </source>
</reference>
<dbReference type="Proteomes" id="UP000653099">
    <property type="component" value="Unassembled WGS sequence"/>
</dbReference>
<evidence type="ECO:0000313" key="2">
    <source>
        <dbReference type="EMBL" id="GGJ05385.1"/>
    </source>
</evidence>
<sequence length="188" mass="20411">MPPHKDNDETPDSERENTATQPTGLLDQLQILLKALAEIDREEGGHRRGSGQSDRGASRIDYEYTVSIGLGQSDHSPGTGASPSRSHSEQRSYPRRSVGDSIAIETREGTSDDERIIIADLPGVADDDVVDAEIAADEPELILWVNGTEIKRVPLGQSEVRITDITVNNQVLEIRASHASDSSRGETT</sequence>